<dbReference type="RefSeq" id="XP_641075.1">
    <property type="nucleotide sequence ID" value="XM_635983.1"/>
</dbReference>
<reference evidence="1 2" key="1">
    <citation type="journal article" date="2005" name="Nature">
        <title>The genome of the social amoeba Dictyostelium discoideum.</title>
        <authorList>
            <consortium name="The Dictyostelium discoideum Sequencing Consortium"/>
            <person name="Eichinger L."/>
            <person name="Pachebat J.A."/>
            <person name="Glockner G."/>
            <person name="Rajandream M.A."/>
            <person name="Sucgang R."/>
            <person name="Berriman M."/>
            <person name="Song J."/>
            <person name="Olsen R."/>
            <person name="Szafranski K."/>
            <person name="Xu Q."/>
            <person name="Tunggal B."/>
            <person name="Kummerfeld S."/>
            <person name="Madera M."/>
            <person name="Konfortov B.A."/>
            <person name="Rivero F."/>
            <person name="Bankier A.T."/>
            <person name="Lehmann R."/>
            <person name="Hamlin N."/>
            <person name="Davies R."/>
            <person name="Gaudet P."/>
            <person name="Fey P."/>
            <person name="Pilcher K."/>
            <person name="Chen G."/>
            <person name="Saunders D."/>
            <person name="Sodergren E."/>
            <person name="Davis P."/>
            <person name="Kerhornou A."/>
            <person name="Nie X."/>
            <person name="Hall N."/>
            <person name="Anjard C."/>
            <person name="Hemphill L."/>
            <person name="Bason N."/>
            <person name="Farbrother P."/>
            <person name="Desany B."/>
            <person name="Just E."/>
            <person name="Morio T."/>
            <person name="Rost R."/>
            <person name="Churcher C."/>
            <person name="Cooper J."/>
            <person name="Haydock S."/>
            <person name="van Driessche N."/>
            <person name="Cronin A."/>
            <person name="Goodhead I."/>
            <person name="Muzny D."/>
            <person name="Mourier T."/>
            <person name="Pain A."/>
            <person name="Lu M."/>
            <person name="Harper D."/>
            <person name="Lindsay R."/>
            <person name="Hauser H."/>
            <person name="James K."/>
            <person name="Quiles M."/>
            <person name="Madan Babu M."/>
            <person name="Saito T."/>
            <person name="Buchrieser C."/>
            <person name="Wardroper A."/>
            <person name="Felder M."/>
            <person name="Thangavelu M."/>
            <person name="Johnson D."/>
            <person name="Knights A."/>
            <person name="Loulseged H."/>
            <person name="Mungall K."/>
            <person name="Oliver K."/>
            <person name="Price C."/>
            <person name="Quail M.A."/>
            <person name="Urushihara H."/>
            <person name="Hernandez J."/>
            <person name="Rabbinowitsch E."/>
            <person name="Steffen D."/>
            <person name="Sanders M."/>
            <person name="Ma J."/>
            <person name="Kohara Y."/>
            <person name="Sharp S."/>
            <person name="Simmonds M."/>
            <person name="Spiegler S."/>
            <person name="Tivey A."/>
            <person name="Sugano S."/>
            <person name="White B."/>
            <person name="Walker D."/>
            <person name="Woodward J."/>
            <person name="Winckler T."/>
            <person name="Tanaka Y."/>
            <person name="Shaulsky G."/>
            <person name="Schleicher M."/>
            <person name="Weinstock G."/>
            <person name="Rosenthal A."/>
            <person name="Cox E.C."/>
            <person name="Chisholm R.L."/>
            <person name="Gibbs R."/>
            <person name="Loomis W.F."/>
            <person name="Platzer M."/>
            <person name="Kay R.R."/>
            <person name="Williams J."/>
            <person name="Dear P.H."/>
            <person name="Noegel A.A."/>
            <person name="Barrell B."/>
            <person name="Kuspa A."/>
        </authorList>
    </citation>
    <scope>NUCLEOTIDE SEQUENCE [LARGE SCALE GENOMIC DNA]</scope>
    <source>
        <strain evidence="1 2">AX4</strain>
    </source>
</reference>
<accession>Q54V56</accession>
<evidence type="ECO:0000313" key="1">
    <source>
        <dbReference type="EMBL" id="EAL67104.1"/>
    </source>
</evidence>
<dbReference type="VEuPathDB" id="AmoebaDB:DDB_G0280605"/>
<comment type="caution">
    <text evidence="1">The sequence shown here is derived from an EMBL/GenBank/DDBJ whole genome shotgun (WGS) entry which is preliminary data.</text>
</comment>
<dbReference type="InParanoid" id="Q54V56"/>
<dbReference type="KEGG" id="ddi:DDB_G0280605"/>
<proteinExistence type="predicted"/>
<keyword evidence="2" id="KW-1185">Reference proteome</keyword>
<protein>
    <submittedName>
        <fullName evidence="1">Uncharacterized protein</fullName>
    </submittedName>
</protein>
<dbReference type="AlphaFoldDB" id="Q54V56"/>
<dbReference type="GeneID" id="8622634"/>
<dbReference type="HOGENOM" id="CLU_1921027_0_0_1"/>
<name>Q54V56_DICDI</name>
<dbReference type="PaxDb" id="44689-DDB0206069"/>
<dbReference type="EMBL" id="AAFI02000037">
    <property type="protein sequence ID" value="EAL67104.1"/>
    <property type="molecule type" value="Genomic_DNA"/>
</dbReference>
<dbReference type="Proteomes" id="UP000002195">
    <property type="component" value="Unassembled WGS sequence"/>
</dbReference>
<sequence length="132" mass="16093">MNMDVEFENENMYSNEILEVLHEKIYTENELYFFSDIMFNYKFHLSKRKLFTIDCWLNQKSQYLKFIDHLHFDLVHTGEIDLYNSIEGEPKPYRCFSCKKYRPDEWIKLSIIKNVNVYLCQSCGSKGKIYYH</sequence>
<evidence type="ECO:0000313" key="2">
    <source>
        <dbReference type="Proteomes" id="UP000002195"/>
    </source>
</evidence>
<organism evidence="1 2">
    <name type="scientific">Dictyostelium discoideum</name>
    <name type="common">Social amoeba</name>
    <dbReference type="NCBI Taxonomy" id="44689"/>
    <lineage>
        <taxon>Eukaryota</taxon>
        <taxon>Amoebozoa</taxon>
        <taxon>Evosea</taxon>
        <taxon>Eumycetozoa</taxon>
        <taxon>Dictyostelia</taxon>
        <taxon>Dictyosteliales</taxon>
        <taxon>Dictyosteliaceae</taxon>
        <taxon>Dictyostelium</taxon>
    </lineage>
</organism>
<gene>
    <name evidence="1" type="ORF">DDB_G0280605</name>
</gene>
<dbReference type="dictyBase" id="DDB_G0280605"/>